<dbReference type="Proteomes" id="UP000761411">
    <property type="component" value="Unassembled WGS sequence"/>
</dbReference>
<keyword evidence="1" id="KW-0812">Transmembrane</keyword>
<evidence type="ECO:0000313" key="2">
    <source>
        <dbReference type="EMBL" id="MBS8263774.1"/>
    </source>
</evidence>
<gene>
    <name evidence="2" type="ORF">DYI25_04865</name>
</gene>
<proteinExistence type="predicted"/>
<accession>A0A944CIJ9</accession>
<keyword evidence="1" id="KW-1133">Transmembrane helix</keyword>
<organism evidence="2 3">
    <name type="scientific">Mesobacillus boroniphilus</name>
    <dbReference type="NCBI Taxonomy" id="308892"/>
    <lineage>
        <taxon>Bacteria</taxon>
        <taxon>Bacillati</taxon>
        <taxon>Bacillota</taxon>
        <taxon>Bacilli</taxon>
        <taxon>Bacillales</taxon>
        <taxon>Bacillaceae</taxon>
        <taxon>Mesobacillus</taxon>
    </lineage>
</organism>
<keyword evidence="3" id="KW-1185">Reference proteome</keyword>
<dbReference type="AlphaFoldDB" id="A0A944CIJ9"/>
<keyword evidence="1" id="KW-0472">Membrane</keyword>
<feature type="transmembrane region" description="Helical" evidence="1">
    <location>
        <begin position="45"/>
        <end position="65"/>
    </location>
</feature>
<reference evidence="2 3" key="1">
    <citation type="journal article" date="2021" name="Microorganisms">
        <title>Bacterial Dimethylsulfoniopropionate Biosynthesis in the East China Sea.</title>
        <authorList>
            <person name="Liu J."/>
            <person name="Zhang Y."/>
            <person name="Liu J."/>
            <person name="Zhong H."/>
            <person name="Williams B.T."/>
            <person name="Zheng Y."/>
            <person name="Curson A.R.J."/>
            <person name="Sun C."/>
            <person name="Sun H."/>
            <person name="Song D."/>
            <person name="Wagner Mackenzie B."/>
            <person name="Bermejo Martinez A."/>
            <person name="Todd J.D."/>
            <person name="Zhang X.H."/>
        </authorList>
    </citation>
    <scope>NUCLEOTIDE SEQUENCE [LARGE SCALE GENOMIC DNA]</scope>
    <source>
        <strain evidence="2 3">ESS08</strain>
    </source>
</reference>
<sequence length="78" mass="8925">MTFKSLVVTLGTLFLTTGLLFLIGHIFTIRWLMFYYEYSADAEGFYISGGSMIPLIIGLIFSFIAEKIYVYMHSQKHG</sequence>
<name>A0A944CIJ9_9BACI</name>
<dbReference type="EMBL" id="QTKX01000001">
    <property type="protein sequence ID" value="MBS8263774.1"/>
    <property type="molecule type" value="Genomic_DNA"/>
</dbReference>
<evidence type="ECO:0000313" key="3">
    <source>
        <dbReference type="Proteomes" id="UP000761411"/>
    </source>
</evidence>
<protein>
    <submittedName>
        <fullName evidence="2">Uncharacterized protein</fullName>
    </submittedName>
</protein>
<feature type="transmembrane region" description="Helical" evidence="1">
    <location>
        <begin position="7"/>
        <end position="33"/>
    </location>
</feature>
<evidence type="ECO:0000256" key="1">
    <source>
        <dbReference type="SAM" id="Phobius"/>
    </source>
</evidence>
<dbReference type="RefSeq" id="WP_213367316.1">
    <property type="nucleotide sequence ID" value="NZ_QTKX01000001.1"/>
</dbReference>
<comment type="caution">
    <text evidence="2">The sequence shown here is derived from an EMBL/GenBank/DDBJ whole genome shotgun (WGS) entry which is preliminary data.</text>
</comment>